<dbReference type="AlphaFoldDB" id="A0A3M3ATB7"/>
<evidence type="ECO:0000313" key="3">
    <source>
        <dbReference type="Proteomes" id="UP000272627"/>
    </source>
</evidence>
<evidence type="ECO:0000313" key="2">
    <source>
        <dbReference type="EMBL" id="RMM03722.1"/>
    </source>
</evidence>
<dbReference type="InterPro" id="IPR025246">
    <property type="entry name" value="IS30-like_HTH"/>
</dbReference>
<organism evidence="2 3">
    <name type="scientific">Pseudomonas amygdali pv. eriobotryae</name>
    <dbReference type="NCBI Taxonomy" id="129137"/>
    <lineage>
        <taxon>Bacteria</taxon>
        <taxon>Pseudomonadati</taxon>
        <taxon>Pseudomonadota</taxon>
        <taxon>Gammaproteobacteria</taxon>
        <taxon>Pseudomonadales</taxon>
        <taxon>Pseudomonadaceae</taxon>
        <taxon>Pseudomonas</taxon>
        <taxon>Pseudomonas amygdali</taxon>
    </lineage>
</organism>
<evidence type="ECO:0000259" key="1">
    <source>
        <dbReference type="Pfam" id="PF13936"/>
    </source>
</evidence>
<dbReference type="Proteomes" id="UP000272627">
    <property type="component" value="Unassembled WGS sequence"/>
</dbReference>
<sequence>MSYTELSIEERVAIQIGQYRDLSQREIARLLGRSCNDLQSKWPRPAIIAFFDRD</sequence>
<dbReference type="EMBL" id="RBOA01000040">
    <property type="protein sequence ID" value="RMM03722.1"/>
    <property type="molecule type" value="Genomic_DNA"/>
</dbReference>
<feature type="domain" description="Transposase IS30-like HTH" evidence="1">
    <location>
        <begin position="2"/>
        <end position="35"/>
    </location>
</feature>
<dbReference type="Pfam" id="PF13936">
    <property type="entry name" value="HTH_38"/>
    <property type="match status" value="1"/>
</dbReference>
<gene>
    <name evidence="2" type="ORF">ALQ86_200217</name>
</gene>
<proteinExistence type="predicted"/>
<reference evidence="2 3" key="1">
    <citation type="submission" date="2018-08" db="EMBL/GenBank/DDBJ databases">
        <title>Recombination of ecologically and evolutionarily significant loci maintains genetic cohesion in the Pseudomonas syringae species complex.</title>
        <authorList>
            <person name="Dillon M."/>
            <person name="Thakur S."/>
            <person name="Almeida R.N.D."/>
            <person name="Weir B.S."/>
            <person name="Guttman D.S."/>
        </authorList>
    </citation>
    <scope>NUCLEOTIDE SEQUENCE [LARGE SCALE GENOMIC DNA]</scope>
    <source>
        <strain evidence="2 3">ICMP 8636</strain>
    </source>
</reference>
<accession>A0A3M3ATB7</accession>
<comment type="caution">
    <text evidence="2">The sequence shown here is derived from an EMBL/GenBank/DDBJ whole genome shotgun (WGS) entry which is preliminary data.</text>
</comment>
<name>A0A3M3ATB7_PSEA0</name>
<protein>
    <recommendedName>
        <fullName evidence="1">Transposase IS30-like HTH domain-containing protein</fullName>
    </recommendedName>
</protein>